<dbReference type="WBParaSite" id="JU765_v2.g17085.t1">
    <property type="protein sequence ID" value="JU765_v2.g17085.t1"/>
    <property type="gene ID" value="JU765_v2.g17085"/>
</dbReference>
<name>A0AC34QK26_9BILA</name>
<protein>
    <submittedName>
        <fullName evidence="2">Rad60/SUMO-like domain-containing protein</fullName>
    </submittedName>
</protein>
<evidence type="ECO:0000313" key="2">
    <source>
        <dbReference type="WBParaSite" id="JU765_v2.g17085.t1"/>
    </source>
</evidence>
<evidence type="ECO:0000313" key="1">
    <source>
        <dbReference type="Proteomes" id="UP000887576"/>
    </source>
</evidence>
<organism evidence="1 2">
    <name type="scientific">Panagrolaimus sp. JU765</name>
    <dbReference type="NCBI Taxonomy" id="591449"/>
    <lineage>
        <taxon>Eukaryota</taxon>
        <taxon>Metazoa</taxon>
        <taxon>Ecdysozoa</taxon>
        <taxon>Nematoda</taxon>
        <taxon>Chromadorea</taxon>
        <taxon>Rhabditida</taxon>
        <taxon>Tylenchina</taxon>
        <taxon>Panagrolaimomorpha</taxon>
        <taxon>Panagrolaimoidea</taxon>
        <taxon>Panagrolaimidae</taxon>
        <taxon>Panagrolaimus</taxon>
    </lineage>
</organism>
<proteinExistence type="predicted"/>
<sequence length="353" mass="41432">MSSSDSEDDVYNFANLQKKTKKRIRSVAKTAKVIVKKPKVEQEEEDEWKKCINFSESEEEETLESLIKKSALKAKEKQQNTPEIVLSDIEEKIKAPKKKKPKVKARKINLEAINMFKELDRELKEQEAKSKKLAMEKIEEYDKKIEEESRIANEEINKKMEALKKQYRREFLNEKEEEVKVLTNRVFITLKVQGCDDFTREFELERNEQFVEKVYMKYAAEAGFDNPESFIVYWDQGQKFKFIYFHYTPESVGMPSDTPIALFITPKSGVVREVRKPNQIKLKFNLETQKEPVGILIDKDMTFGEFIKTFATQQKLDPNNIHFVFDASRVDNDETPNTLDMEDFDVVDVITSK</sequence>
<dbReference type="Proteomes" id="UP000887576">
    <property type="component" value="Unplaced"/>
</dbReference>
<reference evidence="2" key="1">
    <citation type="submission" date="2022-11" db="UniProtKB">
        <authorList>
            <consortium name="WormBaseParasite"/>
        </authorList>
    </citation>
    <scope>IDENTIFICATION</scope>
</reference>
<accession>A0AC34QK26</accession>